<name>A0AAW9JKI0_9ENTE</name>
<gene>
    <name evidence="2" type="ORF">U1294_06290</name>
</gene>
<reference evidence="2" key="1">
    <citation type="submission" date="2023-12" db="EMBL/GenBank/DDBJ databases">
        <title>Molecular genomic analyses of Enterococcus cecorum from sepsis oubreaks in broilers.</title>
        <authorList>
            <person name="Rhoads D."/>
            <person name="Alrubaye A."/>
        </authorList>
    </citation>
    <scope>NUCLEOTIDE SEQUENCE</scope>
    <source>
        <strain evidence="2">1755</strain>
    </source>
</reference>
<proteinExistence type="predicted"/>
<dbReference type="PROSITE" id="PS50943">
    <property type="entry name" value="HTH_CROC1"/>
    <property type="match status" value="1"/>
</dbReference>
<comment type="caution">
    <text evidence="2">The sequence shown here is derived from an EMBL/GenBank/DDBJ whole genome shotgun (WGS) entry which is preliminary data.</text>
</comment>
<dbReference type="Proteomes" id="UP001290582">
    <property type="component" value="Unassembled WGS sequence"/>
</dbReference>
<dbReference type="RefSeq" id="WP_171310313.1">
    <property type="nucleotide sequence ID" value="NZ_JAKYKM010000154.1"/>
</dbReference>
<protein>
    <submittedName>
        <fullName evidence="2">Helix-turn-helix transcriptional regulator</fullName>
    </submittedName>
</protein>
<feature type="domain" description="HTH cro/C1-type" evidence="1">
    <location>
        <begin position="7"/>
        <end position="59"/>
    </location>
</feature>
<dbReference type="GO" id="GO:0003677">
    <property type="term" value="F:DNA binding"/>
    <property type="evidence" value="ECO:0007669"/>
    <property type="project" value="InterPro"/>
</dbReference>
<sequence>MTLYERIDELAKKQKISVFDLSLKLGMGRNAIYQWKKSVPNVEAVQKVADYFDVSVDYLLDRDDNKSPKNDLDTKLERMMDNAMSYDGKPISDEDRPIIKGILKAYFDNKK</sequence>
<dbReference type="AlphaFoldDB" id="A0AAW9JKI0"/>
<dbReference type="InterPro" id="IPR001387">
    <property type="entry name" value="Cro/C1-type_HTH"/>
</dbReference>
<dbReference type="CDD" id="cd00093">
    <property type="entry name" value="HTH_XRE"/>
    <property type="match status" value="1"/>
</dbReference>
<evidence type="ECO:0000313" key="2">
    <source>
        <dbReference type="EMBL" id="MDZ5597832.1"/>
    </source>
</evidence>
<evidence type="ECO:0000259" key="1">
    <source>
        <dbReference type="PROSITE" id="PS50943"/>
    </source>
</evidence>
<evidence type="ECO:0000313" key="3">
    <source>
        <dbReference type="Proteomes" id="UP001290582"/>
    </source>
</evidence>
<dbReference type="EMBL" id="JAXOGL010000008">
    <property type="protein sequence ID" value="MDZ5597832.1"/>
    <property type="molecule type" value="Genomic_DNA"/>
</dbReference>
<dbReference type="SMART" id="SM00530">
    <property type="entry name" value="HTH_XRE"/>
    <property type="match status" value="1"/>
</dbReference>
<dbReference type="InterPro" id="IPR010982">
    <property type="entry name" value="Lambda_DNA-bd_dom_sf"/>
</dbReference>
<accession>A0AAW9JKI0</accession>
<dbReference type="Gene3D" id="1.10.260.40">
    <property type="entry name" value="lambda repressor-like DNA-binding domains"/>
    <property type="match status" value="1"/>
</dbReference>
<dbReference type="SUPFAM" id="SSF47413">
    <property type="entry name" value="lambda repressor-like DNA-binding domains"/>
    <property type="match status" value="1"/>
</dbReference>
<dbReference type="Pfam" id="PF01381">
    <property type="entry name" value="HTH_3"/>
    <property type="match status" value="1"/>
</dbReference>
<organism evidence="2 3">
    <name type="scientific">Enterococcus cecorum</name>
    <dbReference type="NCBI Taxonomy" id="44008"/>
    <lineage>
        <taxon>Bacteria</taxon>
        <taxon>Bacillati</taxon>
        <taxon>Bacillota</taxon>
        <taxon>Bacilli</taxon>
        <taxon>Lactobacillales</taxon>
        <taxon>Enterococcaceae</taxon>
        <taxon>Enterococcus</taxon>
    </lineage>
</organism>